<sequence>MRKSLVKEVKFGKGIAKVTVTMFTQKKYSDGWDLGMEEVIDTAKVEIVVNGKVVCSSYSAEVLEYERNVRLFKKANLNPTKKYTMVGDKAITEGEESGNLINEAIKEMTAELAKEFNVETEEEKQQKEEIAEAEAVVAQSEKEGIDNLMSNTQIKSWRKQYNDLYNEGGEGYIPSKVSKEAYQKALKILNRNEVIRNG</sequence>
<protein>
    <submittedName>
        <fullName evidence="2">Uncharacterized protein</fullName>
    </submittedName>
</protein>
<feature type="coiled-coil region" evidence="1">
    <location>
        <begin position="113"/>
        <end position="143"/>
    </location>
</feature>
<name>A0ABU0FXD5_9BACI</name>
<evidence type="ECO:0000313" key="2">
    <source>
        <dbReference type="EMBL" id="MDQ0414569.1"/>
    </source>
</evidence>
<evidence type="ECO:0000256" key="1">
    <source>
        <dbReference type="SAM" id="Coils"/>
    </source>
</evidence>
<organism evidence="2 3">
    <name type="scientific">Mesobacillus stamsii</name>
    <dbReference type="NCBI Taxonomy" id="225347"/>
    <lineage>
        <taxon>Bacteria</taxon>
        <taxon>Bacillati</taxon>
        <taxon>Bacillota</taxon>
        <taxon>Bacilli</taxon>
        <taxon>Bacillales</taxon>
        <taxon>Bacillaceae</taxon>
        <taxon>Mesobacillus</taxon>
    </lineage>
</organism>
<evidence type="ECO:0000313" key="3">
    <source>
        <dbReference type="Proteomes" id="UP001242313"/>
    </source>
</evidence>
<dbReference type="RefSeq" id="WP_307192137.1">
    <property type="nucleotide sequence ID" value="NZ_JAUSUN010000017.1"/>
</dbReference>
<reference evidence="2 3" key="1">
    <citation type="submission" date="2023-07" db="EMBL/GenBank/DDBJ databases">
        <title>Genomic Encyclopedia of Type Strains, Phase IV (KMG-IV): sequencing the most valuable type-strain genomes for metagenomic binning, comparative biology and taxonomic classification.</title>
        <authorList>
            <person name="Goeker M."/>
        </authorList>
    </citation>
    <scope>NUCLEOTIDE SEQUENCE [LARGE SCALE GENOMIC DNA]</scope>
    <source>
        <strain evidence="2 3">DSM 19598</strain>
    </source>
</reference>
<accession>A0ABU0FXD5</accession>
<gene>
    <name evidence="2" type="ORF">J2S25_002778</name>
</gene>
<keyword evidence="1" id="KW-0175">Coiled coil</keyword>
<keyword evidence="3" id="KW-1185">Reference proteome</keyword>
<dbReference type="EMBL" id="JAUSUN010000017">
    <property type="protein sequence ID" value="MDQ0414569.1"/>
    <property type="molecule type" value="Genomic_DNA"/>
</dbReference>
<dbReference type="Proteomes" id="UP001242313">
    <property type="component" value="Unassembled WGS sequence"/>
</dbReference>
<proteinExistence type="predicted"/>
<comment type="caution">
    <text evidence="2">The sequence shown here is derived from an EMBL/GenBank/DDBJ whole genome shotgun (WGS) entry which is preliminary data.</text>
</comment>